<dbReference type="Gene3D" id="3.40.190.10">
    <property type="entry name" value="Periplasmic binding protein-like II"/>
    <property type="match status" value="2"/>
</dbReference>
<keyword evidence="6" id="KW-1185">Reference proteome</keyword>
<keyword evidence="4" id="KW-0732">Signal</keyword>
<dbReference type="RefSeq" id="WP_203990069.1">
    <property type="nucleotide sequence ID" value="NZ_BOOU01000065.1"/>
</dbReference>
<comment type="subcellular location">
    <subcellularLocation>
        <location evidence="1">Cell envelope</location>
    </subcellularLocation>
</comment>
<name>A0A919R9N6_9ACTN</name>
<dbReference type="PROSITE" id="PS51257">
    <property type="entry name" value="PROKAR_LIPOPROTEIN"/>
    <property type="match status" value="1"/>
</dbReference>
<evidence type="ECO:0000313" key="5">
    <source>
        <dbReference type="EMBL" id="GII79880.1"/>
    </source>
</evidence>
<dbReference type="PANTHER" id="PTHR43649">
    <property type="entry name" value="ARABINOSE-BINDING PROTEIN-RELATED"/>
    <property type="match status" value="1"/>
</dbReference>
<comment type="similarity">
    <text evidence="2">Belongs to the bacterial solute-binding protein 1 family.</text>
</comment>
<dbReference type="PANTHER" id="PTHR43649:SF31">
    <property type="entry name" value="SN-GLYCEROL-3-PHOSPHATE-BINDING PERIPLASMIC PROTEIN UGPB"/>
    <property type="match status" value="1"/>
</dbReference>
<evidence type="ECO:0000256" key="4">
    <source>
        <dbReference type="ARBA" id="ARBA00022729"/>
    </source>
</evidence>
<dbReference type="Proteomes" id="UP000655287">
    <property type="component" value="Unassembled WGS sequence"/>
</dbReference>
<reference evidence="5" key="1">
    <citation type="submission" date="2021-01" db="EMBL/GenBank/DDBJ databases">
        <title>Whole genome shotgun sequence of Sphaerisporangium rufum NBRC 109079.</title>
        <authorList>
            <person name="Komaki H."/>
            <person name="Tamura T."/>
        </authorList>
    </citation>
    <scope>NUCLEOTIDE SEQUENCE</scope>
    <source>
        <strain evidence="5">NBRC 109079</strain>
    </source>
</reference>
<evidence type="ECO:0000256" key="1">
    <source>
        <dbReference type="ARBA" id="ARBA00004196"/>
    </source>
</evidence>
<dbReference type="Pfam" id="PF13416">
    <property type="entry name" value="SBP_bac_8"/>
    <property type="match status" value="1"/>
</dbReference>
<gene>
    <name evidence="5" type="ORF">Sru01_48620</name>
</gene>
<dbReference type="PROSITE" id="PS51318">
    <property type="entry name" value="TAT"/>
    <property type="match status" value="1"/>
</dbReference>
<sequence>MKNSPDGAITSRRGFLGLVGAGSLVAATGGLTGCAAKKELPKGTAVAADKLSGLVPKQIPFQVPGLTPDLPGGAFVDPGFLKRPAQFVQAVTEKPITSGKQITAMTPLWGKVPPGLGNNAYYDAVNEQLGGVVKFNIQDGMTYGDKLSAVLASGDVPEIMQIPGWEAQKIAHFTEAANKLFADLSPYLAGDKAKDYPLLAAYPTAAWQYAVYGGVLQAIPWANAPYPFLMLYRKDILDELGITAPTNADEIYAMGKEATDAKKKRWAFAGIEQEIQRAFNVPREWRKKGDGTLIYKYETPEFEQHIEYMVKLYADGLVHPEIVANKDANVKSLMGSGQVLMNRDGVGGWHELYGTYLPDNPKLRFAALDPFPAKAGGKVIVWRNEPAGMFAFIRKDLSPDRIRELLRVANWCSAPYGTAENELLTNGVEGKHYNVKDGLVQRTNLGEKEAQPTYMFLSGRPGAITEAQYPDYVPSLHAWETKAATFLEEDPFVGIRVEVPSKMSGLVTPTEDKMQEIFRGKRPISEWKQVVRNWQEQGGNEAREFYQKTARDNGRL</sequence>
<dbReference type="InterPro" id="IPR006311">
    <property type="entry name" value="TAT_signal"/>
</dbReference>
<evidence type="ECO:0000256" key="2">
    <source>
        <dbReference type="ARBA" id="ARBA00008520"/>
    </source>
</evidence>
<proteinExistence type="inferred from homology"/>
<dbReference type="InterPro" id="IPR006059">
    <property type="entry name" value="SBP"/>
</dbReference>
<evidence type="ECO:0000256" key="3">
    <source>
        <dbReference type="ARBA" id="ARBA00022448"/>
    </source>
</evidence>
<dbReference type="EMBL" id="BOOU01000065">
    <property type="protein sequence ID" value="GII79880.1"/>
    <property type="molecule type" value="Genomic_DNA"/>
</dbReference>
<accession>A0A919R9N6</accession>
<dbReference type="GO" id="GO:0030313">
    <property type="term" value="C:cell envelope"/>
    <property type="evidence" value="ECO:0007669"/>
    <property type="project" value="UniProtKB-SubCell"/>
</dbReference>
<dbReference type="AlphaFoldDB" id="A0A919R9N6"/>
<evidence type="ECO:0000313" key="6">
    <source>
        <dbReference type="Proteomes" id="UP000655287"/>
    </source>
</evidence>
<organism evidence="5 6">
    <name type="scientific">Sphaerisporangium rufum</name>
    <dbReference type="NCBI Taxonomy" id="1381558"/>
    <lineage>
        <taxon>Bacteria</taxon>
        <taxon>Bacillati</taxon>
        <taxon>Actinomycetota</taxon>
        <taxon>Actinomycetes</taxon>
        <taxon>Streptosporangiales</taxon>
        <taxon>Streptosporangiaceae</taxon>
        <taxon>Sphaerisporangium</taxon>
    </lineage>
</organism>
<dbReference type="InterPro" id="IPR050490">
    <property type="entry name" value="Bact_solute-bd_prot1"/>
</dbReference>
<comment type="caution">
    <text evidence="5">The sequence shown here is derived from an EMBL/GenBank/DDBJ whole genome shotgun (WGS) entry which is preliminary data.</text>
</comment>
<protein>
    <submittedName>
        <fullName evidence="5">Sugar ABC transporter substrate-binding protein</fullName>
    </submittedName>
</protein>
<dbReference type="SUPFAM" id="SSF53850">
    <property type="entry name" value="Periplasmic binding protein-like II"/>
    <property type="match status" value="1"/>
</dbReference>
<keyword evidence="3" id="KW-0813">Transport</keyword>